<protein>
    <submittedName>
        <fullName evidence="5">DDX1</fullName>
    </submittedName>
</protein>
<proteinExistence type="inferred from homology"/>
<sequence>PPQTTPAETTADGGKRAAGSQKKLNAAGRAVCQSKSHELLPSGQVLDGAQNNTDSAVKHSKLTCYPQELSKAEQFGGLLVALCSQTLAKRRASDAALRPHLPGVMFYLLRSVPVPVHHLRHRQPGAPVPQQRRLCGVQKLTFIRKTWLNHHSAGHRKDKQLAEMLGENHKKAQAKENWEASGDWNGALLKKHHLKPEQTAVLGTEEVRAEGQTKQSENLGGAAKGTGVQASSPPPTAPVGALRHKEQRRFQQPFHTDARSSSSRGRRWQPPACEGLHSGKRVCGAAVRMAPKVGSGPGTPLSHGPLSKGLHYVKMSLTGELQSLSEHFSPRVLRKMAPKAKKEAPAPPKAEAKAKALKAKKAANKHQIKQAVKKLYDIDVAKVNTLIRPDGEKKAYNAELKFNFGEEEFKFPPKDGFVALSKAPESFVVKSQHT</sequence>
<reference evidence="5 6" key="1">
    <citation type="journal article" date="2018" name="Mol. Genet. Genomics">
        <title>The red deer Cervus elaphus genome CerEla1.0: sequencing, annotating, genes, and chromosomes.</title>
        <authorList>
            <person name="Bana N.A."/>
            <person name="Nyiri A."/>
            <person name="Nagy J."/>
            <person name="Frank K."/>
            <person name="Nagy T."/>
            <person name="Steger V."/>
            <person name="Schiller M."/>
            <person name="Lakatos P."/>
            <person name="Sugar L."/>
            <person name="Horn P."/>
            <person name="Barta E."/>
            <person name="Orosz L."/>
        </authorList>
    </citation>
    <scope>NUCLEOTIDE SEQUENCE [LARGE SCALE GENOMIC DNA]</scope>
    <source>
        <strain evidence="5">Hungarian</strain>
    </source>
</reference>
<keyword evidence="2" id="KW-0689">Ribosomal protein</keyword>
<dbReference type="GO" id="GO:0006412">
    <property type="term" value="P:translation"/>
    <property type="evidence" value="ECO:0007669"/>
    <property type="project" value="InterPro"/>
</dbReference>
<dbReference type="OrthoDB" id="1735at2759"/>
<dbReference type="InterPro" id="IPR012677">
    <property type="entry name" value="Nucleotide-bd_a/b_plait_sf"/>
</dbReference>
<evidence type="ECO:0000256" key="2">
    <source>
        <dbReference type="ARBA" id="ARBA00022980"/>
    </source>
</evidence>
<accession>A0A212CWN7</accession>
<feature type="non-terminal residue" evidence="5">
    <location>
        <position position="434"/>
    </location>
</feature>
<dbReference type="Gene3D" id="3.30.70.330">
    <property type="match status" value="1"/>
</dbReference>
<evidence type="ECO:0000256" key="3">
    <source>
        <dbReference type="ARBA" id="ARBA00023274"/>
    </source>
</evidence>
<name>A0A212CWN7_CEREH</name>
<dbReference type="Pfam" id="PF00276">
    <property type="entry name" value="Ribosomal_L23"/>
    <property type="match status" value="1"/>
</dbReference>
<comment type="similarity">
    <text evidence="1">Belongs to the universal ribosomal protein uL23 family.</text>
</comment>
<dbReference type="InterPro" id="IPR013025">
    <property type="entry name" value="Ribosomal_uL23-like"/>
</dbReference>
<keyword evidence="3" id="KW-0687">Ribonucleoprotein</keyword>
<evidence type="ECO:0000256" key="4">
    <source>
        <dbReference type="SAM" id="MobiDB-lite"/>
    </source>
</evidence>
<dbReference type="GO" id="GO:0044391">
    <property type="term" value="C:ribosomal subunit"/>
    <property type="evidence" value="ECO:0007669"/>
    <property type="project" value="UniProtKB-ARBA"/>
</dbReference>
<evidence type="ECO:0000313" key="6">
    <source>
        <dbReference type="Proteomes" id="UP000242450"/>
    </source>
</evidence>
<dbReference type="InterPro" id="IPR012678">
    <property type="entry name" value="Ribosomal_uL23/eL15/eS24_sf"/>
</dbReference>
<dbReference type="Gene3D" id="2.60.120.920">
    <property type="match status" value="1"/>
</dbReference>
<feature type="non-terminal residue" evidence="5">
    <location>
        <position position="1"/>
    </location>
</feature>
<keyword evidence="6" id="KW-1185">Reference proteome</keyword>
<organism evidence="5 6">
    <name type="scientific">Cervus elaphus hippelaphus</name>
    <name type="common">European red deer</name>
    <dbReference type="NCBI Taxonomy" id="46360"/>
    <lineage>
        <taxon>Eukaryota</taxon>
        <taxon>Metazoa</taxon>
        <taxon>Chordata</taxon>
        <taxon>Craniata</taxon>
        <taxon>Vertebrata</taxon>
        <taxon>Euteleostomi</taxon>
        <taxon>Mammalia</taxon>
        <taxon>Eutheria</taxon>
        <taxon>Laurasiatheria</taxon>
        <taxon>Artiodactyla</taxon>
        <taxon>Ruminantia</taxon>
        <taxon>Pecora</taxon>
        <taxon>Cervidae</taxon>
        <taxon>Cervinae</taxon>
        <taxon>Cervus</taxon>
    </lineage>
</organism>
<dbReference type="Proteomes" id="UP000242450">
    <property type="component" value="Chromosome 11"/>
</dbReference>
<comment type="caution">
    <text evidence="5">The sequence shown here is derived from an EMBL/GenBank/DDBJ whole genome shotgun (WGS) entry which is preliminary data.</text>
</comment>
<feature type="region of interest" description="Disordered" evidence="4">
    <location>
        <begin position="209"/>
        <end position="277"/>
    </location>
</feature>
<dbReference type="EMBL" id="MKHE01000011">
    <property type="protein sequence ID" value="OWK10386.1"/>
    <property type="molecule type" value="Genomic_DNA"/>
</dbReference>
<feature type="region of interest" description="Disordered" evidence="4">
    <location>
        <begin position="1"/>
        <end position="30"/>
    </location>
</feature>
<gene>
    <name evidence="5" type="ORF">Celaphus_00005310</name>
</gene>
<dbReference type="InterPro" id="IPR043136">
    <property type="entry name" value="B30.2/SPRY_sf"/>
</dbReference>
<dbReference type="PANTHER" id="PTHR11620">
    <property type="entry name" value="60S RIBOSOMAL PROTEIN L23A"/>
    <property type="match status" value="1"/>
</dbReference>
<dbReference type="AlphaFoldDB" id="A0A212CWN7"/>
<dbReference type="SUPFAM" id="SSF54189">
    <property type="entry name" value="Ribosomal proteins S24e, L23 and L15e"/>
    <property type="match status" value="1"/>
</dbReference>
<dbReference type="GO" id="GO:0003735">
    <property type="term" value="F:structural constituent of ribosome"/>
    <property type="evidence" value="ECO:0007669"/>
    <property type="project" value="InterPro"/>
</dbReference>
<evidence type="ECO:0000313" key="5">
    <source>
        <dbReference type="EMBL" id="OWK10386.1"/>
    </source>
</evidence>
<evidence type="ECO:0000256" key="1">
    <source>
        <dbReference type="ARBA" id="ARBA00006700"/>
    </source>
</evidence>